<proteinExistence type="inferred from homology"/>
<evidence type="ECO:0000256" key="3">
    <source>
        <dbReference type="ARBA" id="ARBA00022692"/>
    </source>
</evidence>
<gene>
    <name evidence="7" type="ORF">WICMUC_002067</name>
</gene>
<evidence type="ECO:0000256" key="6">
    <source>
        <dbReference type="SAM" id="Phobius"/>
    </source>
</evidence>
<dbReference type="AlphaFoldDB" id="A0A9P8PQL9"/>
<dbReference type="InterPro" id="IPR002794">
    <property type="entry name" value="DUF92_TMEM19"/>
</dbReference>
<reference evidence="7" key="1">
    <citation type="journal article" date="2021" name="Open Biol.">
        <title>Shared evolutionary footprints suggest mitochondrial oxidative damage underlies multiple complex I losses in fungi.</title>
        <authorList>
            <person name="Schikora-Tamarit M.A."/>
            <person name="Marcet-Houben M."/>
            <person name="Nosek J."/>
            <person name="Gabaldon T."/>
        </authorList>
    </citation>
    <scope>NUCLEOTIDE SEQUENCE</scope>
    <source>
        <strain evidence="7">CBS6341</strain>
    </source>
</reference>
<keyword evidence="3 6" id="KW-0812">Transmembrane</keyword>
<evidence type="ECO:0000256" key="2">
    <source>
        <dbReference type="ARBA" id="ARBA00009012"/>
    </source>
</evidence>
<dbReference type="Pfam" id="PF01940">
    <property type="entry name" value="DUF92"/>
    <property type="match status" value="1"/>
</dbReference>
<comment type="caution">
    <text evidence="7">The sequence shown here is derived from an EMBL/GenBank/DDBJ whole genome shotgun (WGS) entry which is preliminary data.</text>
</comment>
<feature type="transmembrane region" description="Helical" evidence="6">
    <location>
        <begin position="44"/>
        <end position="62"/>
    </location>
</feature>
<feature type="transmembrane region" description="Helical" evidence="6">
    <location>
        <begin position="103"/>
        <end position="121"/>
    </location>
</feature>
<dbReference type="PANTHER" id="PTHR13353">
    <property type="entry name" value="TRANSMEMBRANE PROTEIN 19"/>
    <property type="match status" value="1"/>
</dbReference>
<organism evidence="7 8">
    <name type="scientific">Wickerhamomyces mucosus</name>
    <dbReference type="NCBI Taxonomy" id="1378264"/>
    <lineage>
        <taxon>Eukaryota</taxon>
        <taxon>Fungi</taxon>
        <taxon>Dikarya</taxon>
        <taxon>Ascomycota</taxon>
        <taxon>Saccharomycotina</taxon>
        <taxon>Saccharomycetes</taxon>
        <taxon>Phaffomycetales</taxon>
        <taxon>Wickerhamomycetaceae</taxon>
        <taxon>Wickerhamomyces</taxon>
    </lineage>
</organism>
<sequence>MTNPSFLHLYKIQKILIAPIVLEMILESPETFGGLIHSLPVTNLYLILLLTFYITSSIATKYKVKIKESKTKAITNVNSDNKTTSTSSTSPSSSSSQRTHIQVLANSIVASILVISSIFTFDDKILSLFKAGIIAQYATVISDTWSSELGILSKSSPILITTFNPVPPGTNGGVSKVGLIAGILGSSLISLIASLTFNDNKFWNFVFFTIIGTIGTLIDSLLGSIFQSSIVDKQSGLILEASGGGKIIFDLKKHGNDYRKVSGDDILSNNEVNVITALLTTLLAIGFYDILGF</sequence>
<dbReference type="GO" id="GO:0016020">
    <property type="term" value="C:membrane"/>
    <property type="evidence" value="ECO:0007669"/>
    <property type="project" value="UniProtKB-SubCell"/>
</dbReference>
<dbReference type="PANTHER" id="PTHR13353:SF5">
    <property type="entry name" value="TRANSMEMBRANE PROTEIN 19"/>
    <property type="match status" value="1"/>
</dbReference>
<accession>A0A9P8PQL9</accession>
<keyword evidence="8" id="KW-1185">Reference proteome</keyword>
<reference evidence="7" key="2">
    <citation type="submission" date="2021-01" db="EMBL/GenBank/DDBJ databases">
        <authorList>
            <person name="Schikora-Tamarit M.A."/>
        </authorList>
    </citation>
    <scope>NUCLEOTIDE SEQUENCE</scope>
    <source>
        <strain evidence="7">CBS6341</strain>
    </source>
</reference>
<feature type="transmembrane region" description="Helical" evidence="6">
    <location>
        <begin position="202"/>
        <end position="226"/>
    </location>
</feature>
<evidence type="ECO:0000313" key="7">
    <source>
        <dbReference type="EMBL" id="KAH3676436.1"/>
    </source>
</evidence>
<evidence type="ECO:0000256" key="5">
    <source>
        <dbReference type="ARBA" id="ARBA00023136"/>
    </source>
</evidence>
<evidence type="ECO:0000256" key="1">
    <source>
        <dbReference type="ARBA" id="ARBA00004141"/>
    </source>
</evidence>
<comment type="subcellular location">
    <subcellularLocation>
        <location evidence="1">Membrane</location>
        <topology evidence="1">Multi-pass membrane protein</topology>
    </subcellularLocation>
</comment>
<comment type="similarity">
    <text evidence="2">Belongs to the TMEM19 family.</text>
</comment>
<dbReference type="EMBL" id="JAEUBF010000637">
    <property type="protein sequence ID" value="KAH3676436.1"/>
    <property type="molecule type" value="Genomic_DNA"/>
</dbReference>
<feature type="transmembrane region" description="Helical" evidence="6">
    <location>
        <begin position="272"/>
        <end position="291"/>
    </location>
</feature>
<name>A0A9P8PQL9_9ASCO</name>
<feature type="transmembrane region" description="Helical" evidence="6">
    <location>
        <begin position="177"/>
        <end position="195"/>
    </location>
</feature>
<keyword evidence="5 6" id="KW-0472">Membrane</keyword>
<protein>
    <submittedName>
        <fullName evidence="7">Uncharacterized protein</fullName>
    </submittedName>
</protein>
<dbReference type="Proteomes" id="UP000769528">
    <property type="component" value="Unassembled WGS sequence"/>
</dbReference>
<evidence type="ECO:0000256" key="4">
    <source>
        <dbReference type="ARBA" id="ARBA00022989"/>
    </source>
</evidence>
<dbReference type="OrthoDB" id="30881at2759"/>
<evidence type="ECO:0000313" key="8">
    <source>
        <dbReference type="Proteomes" id="UP000769528"/>
    </source>
</evidence>
<keyword evidence="4 6" id="KW-1133">Transmembrane helix</keyword>